<keyword evidence="2" id="KW-1185">Reference proteome</keyword>
<protein>
    <submittedName>
        <fullName evidence="1">Uncharacterized protein</fullName>
    </submittedName>
</protein>
<comment type="caution">
    <text evidence="1">The sequence shown here is derived from an EMBL/GenBank/DDBJ whole genome shotgun (WGS) entry which is preliminary data.</text>
</comment>
<sequence length="71" mass="8373">MKNVPPKYVTKSAIAGLVQKIKLPPPDQFSQDSEYEVSDPSRINEFLYAYKHTQLNHDEKFANDYYYFIIQ</sequence>
<evidence type="ECO:0000313" key="1">
    <source>
        <dbReference type="EMBL" id="MBP1903414.1"/>
    </source>
</evidence>
<dbReference type="Proteomes" id="UP001519272">
    <property type="component" value="Unassembled WGS sequence"/>
</dbReference>
<name>A0ABS4FLF0_9BACL</name>
<accession>A0ABS4FLF0</accession>
<evidence type="ECO:0000313" key="2">
    <source>
        <dbReference type="Proteomes" id="UP001519272"/>
    </source>
</evidence>
<proteinExistence type="predicted"/>
<organism evidence="1 2">
    <name type="scientific">Paenibacillus turicensis</name>
    <dbReference type="NCBI Taxonomy" id="160487"/>
    <lineage>
        <taxon>Bacteria</taxon>
        <taxon>Bacillati</taxon>
        <taxon>Bacillota</taxon>
        <taxon>Bacilli</taxon>
        <taxon>Bacillales</taxon>
        <taxon>Paenibacillaceae</taxon>
        <taxon>Paenibacillus</taxon>
    </lineage>
</organism>
<gene>
    <name evidence="1" type="ORF">J2Z32_000026</name>
</gene>
<dbReference type="RefSeq" id="WP_245251002.1">
    <property type="nucleotide sequence ID" value="NZ_JAGGKG010000001.1"/>
</dbReference>
<reference evidence="1 2" key="1">
    <citation type="submission" date="2021-03" db="EMBL/GenBank/DDBJ databases">
        <title>Genomic Encyclopedia of Type Strains, Phase IV (KMG-IV): sequencing the most valuable type-strain genomes for metagenomic binning, comparative biology and taxonomic classification.</title>
        <authorList>
            <person name="Goeker M."/>
        </authorList>
    </citation>
    <scope>NUCLEOTIDE SEQUENCE [LARGE SCALE GENOMIC DNA]</scope>
    <source>
        <strain evidence="1 2">DSM 14349</strain>
    </source>
</reference>
<dbReference type="EMBL" id="JAGGKG010000001">
    <property type="protein sequence ID" value="MBP1903414.1"/>
    <property type="molecule type" value="Genomic_DNA"/>
</dbReference>